<dbReference type="SUPFAM" id="SSF50447">
    <property type="entry name" value="Translation proteins"/>
    <property type="match status" value="1"/>
</dbReference>
<dbReference type="Gene3D" id="3.30.160.810">
    <property type="match status" value="1"/>
</dbReference>
<keyword evidence="4 7" id="KW-0689">Ribosomal protein</keyword>
<dbReference type="Gene3D" id="2.40.30.10">
    <property type="entry name" value="Translation factors"/>
    <property type="match status" value="1"/>
</dbReference>
<dbReference type="InterPro" id="IPR019926">
    <property type="entry name" value="Ribosomal_uL3_CS"/>
</dbReference>
<evidence type="ECO:0000256" key="3">
    <source>
        <dbReference type="ARBA" id="ARBA00022884"/>
    </source>
</evidence>
<proteinExistence type="inferred from homology"/>
<keyword evidence="5 7" id="KW-0687">Ribonucleoprotein</keyword>
<keyword evidence="11" id="KW-1185">Reference proteome</keyword>
<accession>A0AAP2D6K1</accession>
<evidence type="ECO:0000256" key="2">
    <source>
        <dbReference type="ARBA" id="ARBA00022730"/>
    </source>
</evidence>
<dbReference type="EMBL" id="JAHESC010000006">
    <property type="protein sequence ID" value="MBT1686024.1"/>
    <property type="molecule type" value="Genomic_DNA"/>
</dbReference>
<evidence type="ECO:0000256" key="1">
    <source>
        <dbReference type="ARBA" id="ARBA00006540"/>
    </source>
</evidence>
<sequence>MPGIIGKKIGMTSIFGPEGENIACTVIEAGPCVVTQVKNEETDGYRAVQLAFGEKKEKNSTKAEIGHFKKANTTPKKEVAEFRDFKAEFEGVAELGKELRIQDIFVVGDFIDAIGTSKGRGFQGVVKRHGFGGVGGATHGQHDRLRAPGSMGNASFASRVPKGKRLAGRMGGAQVKLTNLEVIKILPEQNLIVISGSVPGPKNSTVILQK</sequence>
<dbReference type="Pfam" id="PF00297">
    <property type="entry name" value="Ribosomal_L3"/>
    <property type="match status" value="1"/>
</dbReference>
<gene>
    <name evidence="7 10" type="primary">rplC</name>
    <name evidence="10" type="ORF">KK078_05625</name>
</gene>
<dbReference type="InterPro" id="IPR009000">
    <property type="entry name" value="Transl_B-barrel_sf"/>
</dbReference>
<dbReference type="FunFam" id="3.30.160.810:FF:000001">
    <property type="entry name" value="50S ribosomal protein L3"/>
    <property type="match status" value="1"/>
</dbReference>
<evidence type="ECO:0000313" key="10">
    <source>
        <dbReference type="EMBL" id="MBT1686024.1"/>
    </source>
</evidence>
<dbReference type="PANTHER" id="PTHR11229">
    <property type="entry name" value="50S RIBOSOMAL PROTEIN L3"/>
    <property type="match status" value="1"/>
</dbReference>
<evidence type="ECO:0000256" key="7">
    <source>
        <dbReference type="HAMAP-Rule" id="MF_01325"/>
    </source>
</evidence>
<comment type="similarity">
    <text evidence="1 7 8">Belongs to the universal ribosomal protein uL3 family.</text>
</comment>
<dbReference type="HAMAP" id="MF_01325_B">
    <property type="entry name" value="Ribosomal_uL3_B"/>
    <property type="match status" value="1"/>
</dbReference>
<dbReference type="PROSITE" id="PS00474">
    <property type="entry name" value="RIBOSOMAL_L3"/>
    <property type="match status" value="1"/>
</dbReference>
<comment type="subunit">
    <text evidence="7 9">Part of the 50S ribosomal subunit. Forms a cluster with proteins L14 and L19.</text>
</comment>
<evidence type="ECO:0000256" key="9">
    <source>
        <dbReference type="RuleBase" id="RU003906"/>
    </source>
</evidence>
<evidence type="ECO:0000256" key="5">
    <source>
        <dbReference type="ARBA" id="ARBA00023274"/>
    </source>
</evidence>
<evidence type="ECO:0000313" key="11">
    <source>
        <dbReference type="Proteomes" id="UP001319180"/>
    </source>
</evidence>
<comment type="function">
    <text evidence="7 9">One of the primary rRNA binding proteins, it binds directly near the 3'-end of the 23S rRNA, where it nucleates assembly of the 50S subunit.</text>
</comment>
<keyword evidence="2 7" id="KW-0699">rRNA-binding</keyword>
<keyword evidence="3 7" id="KW-0694">RNA-binding</keyword>
<dbReference type="RefSeq" id="WP_254089273.1">
    <property type="nucleotide sequence ID" value="NZ_JAHESC010000006.1"/>
</dbReference>
<evidence type="ECO:0000256" key="6">
    <source>
        <dbReference type="ARBA" id="ARBA00035243"/>
    </source>
</evidence>
<evidence type="ECO:0000256" key="8">
    <source>
        <dbReference type="RuleBase" id="RU003905"/>
    </source>
</evidence>
<evidence type="ECO:0000256" key="4">
    <source>
        <dbReference type="ARBA" id="ARBA00022980"/>
    </source>
</evidence>
<dbReference type="GO" id="GO:0022625">
    <property type="term" value="C:cytosolic large ribosomal subunit"/>
    <property type="evidence" value="ECO:0007669"/>
    <property type="project" value="TreeGrafter"/>
</dbReference>
<dbReference type="InterPro" id="IPR000597">
    <property type="entry name" value="Ribosomal_uL3"/>
</dbReference>
<dbReference type="FunFam" id="2.40.30.10:FF:000004">
    <property type="entry name" value="50S ribosomal protein L3"/>
    <property type="match status" value="1"/>
</dbReference>
<dbReference type="Proteomes" id="UP001319180">
    <property type="component" value="Unassembled WGS sequence"/>
</dbReference>
<dbReference type="NCBIfam" id="TIGR03625">
    <property type="entry name" value="L3_bact"/>
    <property type="match status" value="1"/>
</dbReference>
<comment type="caution">
    <text evidence="10">The sequence shown here is derived from an EMBL/GenBank/DDBJ whole genome shotgun (WGS) entry which is preliminary data.</text>
</comment>
<dbReference type="GO" id="GO:0006412">
    <property type="term" value="P:translation"/>
    <property type="evidence" value="ECO:0007669"/>
    <property type="project" value="UniProtKB-UniRule"/>
</dbReference>
<organism evidence="10 11">
    <name type="scientific">Dawidia soli</name>
    <dbReference type="NCBI Taxonomy" id="2782352"/>
    <lineage>
        <taxon>Bacteria</taxon>
        <taxon>Pseudomonadati</taxon>
        <taxon>Bacteroidota</taxon>
        <taxon>Cytophagia</taxon>
        <taxon>Cytophagales</taxon>
        <taxon>Chryseotaleaceae</taxon>
        <taxon>Dawidia</taxon>
    </lineage>
</organism>
<name>A0AAP2D6K1_9BACT</name>
<dbReference type="AlphaFoldDB" id="A0AAP2D6K1"/>
<dbReference type="InterPro" id="IPR019927">
    <property type="entry name" value="Ribosomal_uL3_bac/org-type"/>
</dbReference>
<protein>
    <recommendedName>
        <fullName evidence="6 7">Large ribosomal subunit protein uL3</fullName>
    </recommendedName>
</protein>
<dbReference type="PANTHER" id="PTHR11229:SF16">
    <property type="entry name" value="LARGE RIBOSOMAL SUBUNIT PROTEIN UL3C"/>
    <property type="match status" value="1"/>
</dbReference>
<dbReference type="GO" id="GO:0003735">
    <property type="term" value="F:structural constituent of ribosome"/>
    <property type="evidence" value="ECO:0007669"/>
    <property type="project" value="UniProtKB-UniRule"/>
</dbReference>
<reference evidence="10 11" key="1">
    <citation type="submission" date="2021-05" db="EMBL/GenBank/DDBJ databases">
        <title>A Polyphasic approach of four new species of the genus Ohtaekwangia: Ohtaekwangia histidinii sp. nov., Ohtaekwangia cretensis sp. nov., Ohtaekwangia indiensis sp. nov., Ohtaekwangia reichenbachii sp. nov. from diverse environment.</title>
        <authorList>
            <person name="Octaviana S."/>
        </authorList>
    </citation>
    <scope>NUCLEOTIDE SEQUENCE [LARGE SCALE GENOMIC DNA]</scope>
    <source>
        <strain evidence="10 11">PWU37</strain>
    </source>
</reference>
<dbReference type="GO" id="GO:0019843">
    <property type="term" value="F:rRNA binding"/>
    <property type="evidence" value="ECO:0007669"/>
    <property type="project" value="UniProtKB-UniRule"/>
</dbReference>